<keyword evidence="1" id="KW-0732">Signal</keyword>
<accession>A0AAW9SFV3</accession>
<dbReference type="EMBL" id="JBDKWZ010000012">
    <property type="protein sequence ID" value="MEN7550143.1"/>
    <property type="molecule type" value="Genomic_DNA"/>
</dbReference>
<evidence type="ECO:0000313" key="2">
    <source>
        <dbReference type="EMBL" id="MEN7550143.1"/>
    </source>
</evidence>
<dbReference type="RefSeq" id="WP_346822923.1">
    <property type="nucleotide sequence ID" value="NZ_JBDKWZ010000012.1"/>
</dbReference>
<dbReference type="AlphaFoldDB" id="A0AAW9SFV3"/>
<organism evidence="2 3">
    <name type="scientific">Rapidithrix thailandica</name>
    <dbReference type="NCBI Taxonomy" id="413964"/>
    <lineage>
        <taxon>Bacteria</taxon>
        <taxon>Pseudomonadati</taxon>
        <taxon>Bacteroidota</taxon>
        <taxon>Cytophagia</taxon>
        <taxon>Cytophagales</taxon>
        <taxon>Flammeovirgaceae</taxon>
        <taxon>Rapidithrix</taxon>
    </lineage>
</organism>
<name>A0AAW9SFV3_9BACT</name>
<evidence type="ECO:0000313" key="3">
    <source>
        <dbReference type="Proteomes" id="UP001403385"/>
    </source>
</evidence>
<keyword evidence="3" id="KW-1185">Reference proteome</keyword>
<dbReference type="Proteomes" id="UP001403385">
    <property type="component" value="Unassembled WGS sequence"/>
</dbReference>
<comment type="caution">
    <text evidence="2">The sequence shown here is derived from an EMBL/GenBank/DDBJ whole genome shotgun (WGS) entry which is preliminary data.</text>
</comment>
<gene>
    <name evidence="2" type="ORF">AAG747_19645</name>
</gene>
<protein>
    <submittedName>
        <fullName evidence="2">Uncharacterized protein</fullName>
    </submittedName>
</protein>
<feature type="signal peptide" evidence="1">
    <location>
        <begin position="1"/>
        <end position="23"/>
    </location>
</feature>
<feature type="chain" id="PRO_5043364951" evidence="1">
    <location>
        <begin position="24"/>
        <end position="297"/>
    </location>
</feature>
<evidence type="ECO:0000256" key="1">
    <source>
        <dbReference type="SAM" id="SignalP"/>
    </source>
</evidence>
<reference evidence="2 3" key="1">
    <citation type="submission" date="2024-04" db="EMBL/GenBank/DDBJ databases">
        <title>Novel genus in family Flammeovirgaceae.</title>
        <authorList>
            <person name="Nguyen T.H."/>
            <person name="Vuong T.Q."/>
            <person name="Le H."/>
            <person name="Kim S.-G."/>
        </authorList>
    </citation>
    <scope>NUCLEOTIDE SEQUENCE [LARGE SCALE GENOMIC DNA]</scope>
    <source>
        <strain evidence="2 3">JCM 23209</strain>
    </source>
</reference>
<proteinExistence type="predicted"/>
<sequence>MKKFYLGISALVYILILSNTALASKMNDNPKVVVLSQPYSVSDDAIMQILQAIPSPLEISMLIKELGTVYNKTDLNNSDFVSKYNTSFKKALNLGVYGTDLGFANIYSKNQDALNYLSSVKKLADGLSIGQFFDYQTIKKLAESANNFDELLMTTTSNFEKINYHLSQQGRDHLSILLLTGGWIEALHITTIVQQRSKHEDLKVKIAEQKIVLDQILKVLQMFKTKPEFPGLISDLNELKKVYNEISIETTYGQPTTQEVNGMLVVMDNNSSTVKVTDAQIDKITSLIRSVRNKIIR</sequence>